<comment type="function">
    <text evidence="1">Subunit of the oligosaccharyl transferase (OST) complex that catalyzes the initial transfer of a defined glycan (Glc(3)Man(9)GlcNAc(2) in eukaryotes) from the lipid carrier dolichol-pyrophosphate to an asparagine residue within an Asn-X-Ser/Thr consensus motif in nascent polypeptide chains, the first step in protein N-glycosylation. N-glycosylation occurs cotranslationally and the complex associates with the Sec61 complex at the channel-forming translocon complex that mediates protein translocation across the endoplasmic reticulum (ER). All subunits are required for a maximal enzyme activity.</text>
</comment>
<comment type="subcellular location">
    <subcellularLocation>
        <location evidence="2">Endoplasmic reticulum membrane</location>
        <topology evidence="2">Multi-pass membrane protein</topology>
    </subcellularLocation>
</comment>
<dbReference type="EMBL" id="KB206312">
    <property type="protein sequence ID" value="ELP92916.1"/>
    <property type="molecule type" value="Genomic_DNA"/>
</dbReference>
<feature type="transmembrane region" description="Helical" evidence="9">
    <location>
        <begin position="6"/>
        <end position="23"/>
    </location>
</feature>
<dbReference type="Proteomes" id="UP000014680">
    <property type="component" value="Unassembled WGS sequence"/>
</dbReference>
<organism evidence="10 11">
    <name type="scientific">Entamoeba invadens IP1</name>
    <dbReference type="NCBI Taxonomy" id="370355"/>
    <lineage>
        <taxon>Eukaryota</taxon>
        <taxon>Amoebozoa</taxon>
        <taxon>Evosea</taxon>
        <taxon>Archamoebae</taxon>
        <taxon>Mastigamoebida</taxon>
        <taxon>Entamoebidae</taxon>
        <taxon>Entamoeba</taxon>
    </lineage>
</organism>
<dbReference type="PANTHER" id="PTHR12692:SF0">
    <property type="entry name" value="GH11935P"/>
    <property type="match status" value="1"/>
</dbReference>
<keyword evidence="6" id="KW-0256">Endoplasmic reticulum</keyword>
<evidence type="ECO:0000256" key="1">
    <source>
        <dbReference type="ARBA" id="ARBA00002791"/>
    </source>
</evidence>
<feature type="transmembrane region" description="Helical" evidence="9">
    <location>
        <begin position="78"/>
        <end position="100"/>
    </location>
</feature>
<evidence type="ECO:0000256" key="6">
    <source>
        <dbReference type="ARBA" id="ARBA00022824"/>
    </source>
</evidence>
<evidence type="ECO:0000313" key="10">
    <source>
        <dbReference type="EMBL" id="ELP92916.1"/>
    </source>
</evidence>
<dbReference type="InterPro" id="IPR021149">
    <property type="entry name" value="OligosaccharylTrfase_OST3/OST6"/>
</dbReference>
<dbReference type="GeneID" id="14891896"/>
<feature type="transmembrane region" description="Helical" evidence="9">
    <location>
        <begin position="107"/>
        <end position="130"/>
    </location>
</feature>
<reference evidence="10 11" key="1">
    <citation type="submission" date="2012-10" db="EMBL/GenBank/DDBJ databases">
        <authorList>
            <person name="Zafar N."/>
            <person name="Inman J."/>
            <person name="Hall N."/>
            <person name="Lorenzi H."/>
            <person name="Caler E."/>
        </authorList>
    </citation>
    <scope>NUCLEOTIDE SEQUENCE [LARGE SCALE GENOMIC DNA]</scope>
    <source>
        <strain evidence="10 11">IP1</strain>
    </source>
</reference>
<evidence type="ECO:0000256" key="3">
    <source>
        <dbReference type="ARBA" id="ARBA00009561"/>
    </source>
</evidence>
<dbReference type="GO" id="GO:0008250">
    <property type="term" value="C:oligosaccharyltransferase complex"/>
    <property type="evidence" value="ECO:0007669"/>
    <property type="project" value="TreeGrafter"/>
</dbReference>
<evidence type="ECO:0000256" key="9">
    <source>
        <dbReference type="SAM" id="Phobius"/>
    </source>
</evidence>
<evidence type="ECO:0000256" key="4">
    <source>
        <dbReference type="ARBA" id="ARBA00022692"/>
    </source>
</evidence>
<protein>
    <submittedName>
        <fullName evidence="10">Uncharacterized protein</fullName>
    </submittedName>
</protein>
<keyword evidence="11" id="KW-1185">Reference proteome</keyword>
<proteinExistence type="inferred from homology"/>
<feature type="transmembrane region" description="Helical" evidence="9">
    <location>
        <begin position="30"/>
        <end position="53"/>
    </location>
</feature>
<dbReference type="PANTHER" id="PTHR12692">
    <property type="entry name" value="DOLICHYL-DIPHOSPHOOLIGOSACCHARIDE--PROTEIN GLYCOSYLTRANSFERASE-RELATED"/>
    <property type="match status" value="1"/>
</dbReference>
<dbReference type="Pfam" id="PF04756">
    <property type="entry name" value="OST3_OST6"/>
    <property type="match status" value="1"/>
</dbReference>
<evidence type="ECO:0000256" key="5">
    <source>
        <dbReference type="ARBA" id="ARBA00022729"/>
    </source>
</evidence>
<accession>A0A0A1UCF2</accession>
<dbReference type="AlphaFoldDB" id="A0A0A1UCF2"/>
<dbReference type="GO" id="GO:0018279">
    <property type="term" value="P:protein N-linked glycosylation via asparagine"/>
    <property type="evidence" value="ECO:0007669"/>
    <property type="project" value="TreeGrafter"/>
</dbReference>
<dbReference type="VEuPathDB" id="AmoebaDB:EIN_312880"/>
<dbReference type="KEGG" id="eiv:EIN_312880"/>
<sequence>MEVTIGAAFVLAFCGVGLCYFVFPKVIKHWMFWYVFSMVIFVFSVGGLVYNVMHQPPPFGMTRERRPQYFSEDSRGQFYFEGYLGSFCYAAVAISLLLFFELGTKNIIFLMCTFSALLLTLTVFNTVIHIKIPWAGISFNPLEAYKGALTDVLMYFAK</sequence>
<keyword evidence="4 9" id="KW-0812">Transmembrane</keyword>
<evidence type="ECO:0000256" key="8">
    <source>
        <dbReference type="ARBA" id="ARBA00023136"/>
    </source>
</evidence>
<dbReference type="OrthoDB" id="10256333at2759"/>
<evidence type="ECO:0000256" key="2">
    <source>
        <dbReference type="ARBA" id="ARBA00004477"/>
    </source>
</evidence>
<name>A0A0A1UCF2_ENTIV</name>
<gene>
    <name evidence="10" type="ORF">EIN_312880</name>
</gene>
<keyword evidence="8 9" id="KW-0472">Membrane</keyword>
<dbReference type="RefSeq" id="XP_004259687.1">
    <property type="nucleotide sequence ID" value="XM_004259639.1"/>
</dbReference>
<dbReference type="OMA" id="FWYVFSM"/>
<evidence type="ECO:0000313" key="11">
    <source>
        <dbReference type="Proteomes" id="UP000014680"/>
    </source>
</evidence>
<keyword evidence="7 9" id="KW-1133">Transmembrane helix</keyword>
<comment type="similarity">
    <text evidence="3">Belongs to the OST3/OST6 family.</text>
</comment>
<keyword evidence="5" id="KW-0732">Signal</keyword>
<evidence type="ECO:0000256" key="7">
    <source>
        <dbReference type="ARBA" id="ARBA00022989"/>
    </source>
</evidence>